<evidence type="ECO:0000313" key="2">
    <source>
        <dbReference type="Proteomes" id="UP000015961"/>
    </source>
</evidence>
<protein>
    <submittedName>
        <fullName evidence="1">Uncharacterized protein</fullName>
    </submittedName>
</protein>
<keyword evidence="2" id="KW-1185">Reference proteome</keyword>
<dbReference type="PATRIC" id="fig|1140003.3.peg.1819"/>
<dbReference type="STRING" id="1140003.OMY_01888"/>
<dbReference type="EMBL" id="ASWO01000007">
    <property type="protein sequence ID" value="EOT83082.1"/>
    <property type="molecule type" value="Genomic_DNA"/>
</dbReference>
<accession>S0NNL3</accession>
<name>S0NNL3_9ENTE</name>
<comment type="caution">
    <text evidence="1">The sequence shown here is derived from an EMBL/GenBank/DDBJ whole genome shotgun (WGS) entry which is preliminary data.</text>
</comment>
<proteinExistence type="predicted"/>
<dbReference type="RefSeq" id="WP_016186320.1">
    <property type="nucleotide sequence ID" value="NZ_ASWO01000007.1"/>
</dbReference>
<sequence>MWQLLGIGMLVVVFIVIFKMNRSPVYQTTTNDVLVKFHSEAASSTFLNNKKLQMLTTWTPYDQSTYQGTVALSTIQLQELICKECHLSQDQLTVTRPYDANMSTRWIRF</sequence>
<organism evidence="1 2">
    <name type="scientific">Enterococcus sulfureus ATCC 49903</name>
    <dbReference type="NCBI Taxonomy" id="1140003"/>
    <lineage>
        <taxon>Bacteria</taxon>
        <taxon>Bacillati</taxon>
        <taxon>Bacillota</taxon>
        <taxon>Bacilli</taxon>
        <taxon>Lactobacillales</taxon>
        <taxon>Enterococcaceae</taxon>
        <taxon>Enterococcus</taxon>
    </lineage>
</organism>
<dbReference type="AlphaFoldDB" id="S0NNL3"/>
<reference evidence="1 2" key="1">
    <citation type="submission" date="2013-03" db="EMBL/GenBank/DDBJ databases">
        <title>The Genome Sequence of Enterococcus sulfureus ATCC_49903 (PacBio/Illumina hybrid assembly).</title>
        <authorList>
            <consortium name="The Broad Institute Genomics Platform"/>
            <consortium name="The Broad Institute Genome Sequencing Center for Infectious Disease"/>
            <person name="Earl A."/>
            <person name="Russ C."/>
            <person name="Gilmore M."/>
            <person name="Surin D."/>
            <person name="Walker B."/>
            <person name="Young S."/>
            <person name="Zeng Q."/>
            <person name="Gargeya S."/>
            <person name="Fitzgerald M."/>
            <person name="Haas B."/>
            <person name="Abouelleil A."/>
            <person name="Allen A.W."/>
            <person name="Alvarado L."/>
            <person name="Arachchi H.M."/>
            <person name="Berlin A.M."/>
            <person name="Chapman S.B."/>
            <person name="Gainer-Dewar J."/>
            <person name="Goldberg J."/>
            <person name="Griggs A."/>
            <person name="Gujja S."/>
            <person name="Hansen M."/>
            <person name="Howarth C."/>
            <person name="Imamovic A."/>
            <person name="Ireland A."/>
            <person name="Larimer J."/>
            <person name="McCowan C."/>
            <person name="Murphy C."/>
            <person name="Pearson M."/>
            <person name="Poon T.W."/>
            <person name="Priest M."/>
            <person name="Roberts A."/>
            <person name="Saif S."/>
            <person name="Shea T."/>
            <person name="Sisk P."/>
            <person name="Sykes S."/>
            <person name="Wortman J."/>
            <person name="Nusbaum C."/>
            <person name="Birren B."/>
        </authorList>
    </citation>
    <scope>NUCLEOTIDE SEQUENCE [LARGE SCALE GENOMIC DNA]</scope>
    <source>
        <strain evidence="1 2">ATCC 49903</strain>
    </source>
</reference>
<gene>
    <name evidence="1" type="ORF">I573_02195</name>
</gene>
<evidence type="ECO:0000313" key="1">
    <source>
        <dbReference type="EMBL" id="EOT83082.1"/>
    </source>
</evidence>
<dbReference type="Proteomes" id="UP000015961">
    <property type="component" value="Unassembled WGS sequence"/>
</dbReference>